<dbReference type="InterPro" id="IPR011006">
    <property type="entry name" value="CheY-like_superfamily"/>
</dbReference>
<keyword evidence="2" id="KW-1185">Reference proteome</keyword>
<dbReference type="EMBL" id="JBHUIP010000012">
    <property type="protein sequence ID" value="MFD2263524.1"/>
    <property type="molecule type" value="Genomic_DNA"/>
</dbReference>
<evidence type="ECO:0008006" key="3">
    <source>
        <dbReference type="Google" id="ProtNLM"/>
    </source>
</evidence>
<reference evidence="2" key="1">
    <citation type="journal article" date="2019" name="Int. J. Syst. Evol. Microbiol.">
        <title>The Global Catalogue of Microorganisms (GCM) 10K type strain sequencing project: providing services to taxonomists for standard genome sequencing and annotation.</title>
        <authorList>
            <consortium name="The Broad Institute Genomics Platform"/>
            <consortium name="The Broad Institute Genome Sequencing Center for Infectious Disease"/>
            <person name="Wu L."/>
            <person name="Ma J."/>
        </authorList>
    </citation>
    <scope>NUCLEOTIDE SEQUENCE [LARGE SCALE GENOMIC DNA]</scope>
    <source>
        <strain evidence="2">CGMCC 1.19062</strain>
    </source>
</reference>
<sequence>MNRATKRRVFVLSPRRADLVLYGDLLERDGFTAVKISSLAEANTEFAAADRGLLVLLALEGWQDSVLPLVEQFTRKKYDLRFLGFATSPESARHAIAAGCAECVQVPLSVDAIMKMVHRHLTPVAYHGSASPV</sequence>
<accession>A0ABW5DRH6</accession>
<dbReference type="RefSeq" id="WP_379876539.1">
    <property type="nucleotide sequence ID" value="NZ_JBHUIP010000012.1"/>
</dbReference>
<protein>
    <recommendedName>
        <fullName evidence="3">Response regulatory domain-containing protein</fullName>
    </recommendedName>
</protein>
<evidence type="ECO:0000313" key="1">
    <source>
        <dbReference type="EMBL" id="MFD2263524.1"/>
    </source>
</evidence>
<proteinExistence type="predicted"/>
<evidence type="ECO:0000313" key="2">
    <source>
        <dbReference type="Proteomes" id="UP001597295"/>
    </source>
</evidence>
<dbReference type="SUPFAM" id="SSF52172">
    <property type="entry name" value="CheY-like"/>
    <property type="match status" value="1"/>
</dbReference>
<organism evidence="1 2">
    <name type="scientific">Lacibacterium aquatile</name>
    <dbReference type="NCBI Taxonomy" id="1168082"/>
    <lineage>
        <taxon>Bacteria</taxon>
        <taxon>Pseudomonadati</taxon>
        <taxon>Pseudomonadota</taxon>
        <taxon>Alphaproteobacteria</taxon>
        <taxon>Rhodospirillales</taxon>
        <taxon>Rhodospirillaceae</taxon>
    </lineage>
</organism>
<dbReference type="Proteomes" id="UP001597295">
    <property type="component" value="Unassembled WGS sequence"/>
</dbReference>
<comment type="caution">
    <text evidence="1">The sequence shown here is derived from an EMBL/GenBank/DDBJ whole genome shotgun (WGS) entry which is preliminary data.</text>
</comment>
<gene>
    <name evidence="1" type="ORF">ACFSM5_11540</name>
</gene>
<name>A0ABW5DRH6_9PROT</name>